<sequence>MAPRTPRLAPTLQWENELHAQGAHVVAGIDEVGKGSWAGPLVVGIAIVNNEKFAVEDLVARDSKILSEKKREEIFDVVVAQCSDWSLGIVEASECDALGMSAAQRLATKRALDALTVKPDAVIADGKWDFVSPLVPRVMMQVKADAVSASVAAASVLAKVSRDRMMRNYAEQYPHWNFEGSKGYPCPKQRAGLREHGVSPLHRVSWAFMENLGLTQ</sequence>
<dbReference type="PROSITE" id="PS51975">
    <property type="entry name" value="RNASE_H_2"/>
    <property type="match status" value="1"/>
</dbReference>
<dbReference type="AlphaFoldDB" id="A0A6J7UQ42"/>
<dbReference type="InterPro" id="IPR001352">
    <property type="entry name" value="RNase_HII/HIII"/>
</dbReference>
<dbReference type="EC" id="3.1.26.4" evidence="6"/>
<dbReference type="InterPro" id="IPR022898">
    <property type="entry name" value="RNase_HII"/>
</dbReference>
<name>A0A6J7UQ42_9ZZZZ</name>
<dbReference type="GO" id="GO:0005737">
    <property type="term" value="C:cytoplasm"/>
    <property type="evidence" value="ECO:0007669"/>
    <property type="project" value="UniProtKB-SubCell"/>
</dbReference>
<comment type="cofactor">
    <cofactor evidence="3">
        <name>Mg(2+)</name>
        <dbReference type="ChEBI" id="CHEBI:18420"/>
    </cofactor>
</comment>
<keyword evidence="10" id="KW-0479">Metal-binding</keyword>
<evidence type="ECO:0000256" key="8">
    <source>
        <dbReference type="ARBA" id="ARBA00022490"/>
    </source>
</evidence>
<feature type="domain" description="RNase H type-2" evidence="14">
    <location>
        <begin position="24"/>
        <end position="216"/>
    </location>
</feature>
<dbReference type="PANTHER" id="PTHR10954">
    <property type="entry name" value="RIBONUCLEASE H2 SUBUNIT A"/>
    <property type="match status" value="1"/>
</dbReference>
<dbReference type="GO" id="GO:0043137">
    <property type="term" value="P:DNA replication, removal of RNA primer"/>
    <property type="evidence" value="ECO:0007669"/>
    <property type="project" value="TreeGrafter"/>
</dbReference>
<evidence type="ECO:0000256" key="13">
    <source>
        <dbReference type="ARBA" id="ARBA00023211"/>
    </source>
</evidence>
<dbReference type="Gene3D" id="3.30.420.10">
    <property type="entry name" value="Ribonuclease H-like superfamily/Ribonuclease H"/>
    <property type="match status" value="1"/>
</dbReference>
<reference evidence="16" key="1">
    <citation type="submission" date="2020-05" db="EMBL/GenBank/DDBJ databases">
        <authorList>
            <person name="Chiriac C."/>
            <person name="Salcher M."/>
            <person name="Ghai R."/>
            <person name="Kavagutti S V."/>
        </authorList>
    </citation>
    <scope>NUCLEOTIDE SEQUENCE</scope>
</reference>
<dbReference type="EMBL" id="CAFBQU010000027">
    <property type="protein sequence ID" value="CAB5066077.1"/>
    <property type="molecule type" value="Genomic_DNA"/>
</dbReference>
<evidence type="ECO:0000256" key="11">
    <source>
        <dbReference type="ARBA" id="ARBA00022759"/>
    </source>
</evidence>
<evidence type="ECO:0000313" key="15">
    <source>
        <dbReference type="EMBL" id="CAB5026036.1"/>
    </source>
</evidence>
<evidence type="ECO:0000256" key="12">
    <source>
        <dbReference type="ARBA" id="ARBA00022801"/>
    </source>
</evidence>
<evidence type="ECO:0000256" key="7">
    <source>
        <dbReference type="ARBA" id="ARBA00019179"/>
    </source>
</evidence>
<evidence type="ECO:0000256" key="6">
    <source>
        <dbReference type="ARBA" id="ARBA00012180"/>
    </source>
</evidence>
<keyword evidence="12" id="KW-0378">Hydrolase</keyword>
<dbReference type="Pfam" id="PF01351">
    <property type="entry name" value="RNase_HII"/>
    <property type="match status" value="1"/>
</dbReference>
<dbReference type="InterPro" id="IPR024567">
    <property type="entry name" value="RNase_HII/HIII_dom"/>
</dbReference>
<proteinExistence type="inferred from homology"/>
<dbReference type="CDD" id="cd07182">
    <property type="entry name" value="RNase_HII_bacteria_HII_like"/>
    <property type="match status" value="1"/>
</dbReference>
<evidence type="ECO:0000256" key="3">
    <source>
        <dbReference type="ARBA" id="ARBA00001946"/>
    </source>
</evidence>
<dbReference type="InterPro" id="IPR036397">
    <property type="entry name" value="RNaseH_sf"/>
</dbReference>
<keyword evidence="11" id="KW-0255">Endonuclease</keyword>
<dbReference type="NCBIfam" id="NF000595">
    <property type="entry name" value="PRK00015.1-3"/>
    <property type="match status" value="1"/>
</dbReference>
<dbReference type="GO" id="GO:0046872">
    <property type="term" value="F:metal ion binding"/>
    <property type="evidence" value="ECO:0007669"/>
    <property type="project" value="UniProtKB-KW"/>
</dbReference>
<dbReference type="EMBL" id="CAFBPN010000070">
    <property type="protein sequence ID" value="CAB5026036.1"/>
    <property type="molecule type" value="Genomic_DNA"/>
</dbReference>
<dbReference type="PANTHER" id="PTHR10954:SF18">
    <property type="entry name" value="RIBONUCLEASE HII"/>
    <property type="match status" value="1"/>
</dbReference>
<comment type="catalytic activity">
    <reaction evidence="1">
        <text>Endonucleolytic cleavage to 5'-phosphomonoester.</text>
        <dbReference type="EC" id="3.1.26.4"/>
    </reaction>
</comment>
<dbReference type="InterPro" id="IPR012337">
    <property type="entry name" value="RNaseH-like_sf"/>
</dbReference>
<dbReference type="GO" id="GO:0006298">
    <property type="term" value="P:mismatch repair"/>
    <property type="evidence" value="ECO:0007669"/>
    <property type="project" value="TreeGrafter"/>
</dbReference>
<evidence type="ECO:0000256" key="5">
    <source>
        <dbReference type="ARBA" id="ARBA00007383"/>
    </source>
</evidence>
<evidence type="ECO:0000256" key="10">
    <source>
        <dbReference type="ARBA" id="ARBA00022723"/>
    </source>
</evidence>
<evidence type="ECO:0000256" key="2">
    <source>
        <dbReference type="ARBA" id="ARBA00001936"/>
    </source>
</evidence>
<dbReference type="GO" id="GO:0032299">
    <property type="term" value="C:ribonuclease H2 complex"/>
    <property type="evidence" value="ECO:0007669"/>
    <property type="project" value="TreeGrafter"/>
</dbReference>
<gene>
    <name evidence="15" type="ORF">UFOPK4098_01152</name>
    <name evidence="16" type="ORF">UFOPK4347_01089</name>
</gene>
<dbReference type="GO" id="GO:0003723">
    <property type="term" value="F:RNA binding"/>
    <property type="evidence" value="ECO:0007669"/>
    <property type="project" value="InterPro"/>
</dbReference>
<dbReference type="GO" id="GO:0004523">
    <property type="term" value="F:RNA-DNA hybrid ribonuclease activity"/>
    <property type="evidence" value="ECO:0007669"/>
    <property type="project" value="UniProtKB-EC"/>
</dbReference>
<accession>A0A6J7UQ42</accession>
<keyword evidence="8" id="KW-0963">Cytoplasm</keyword>
<comment type="similarity">
    <text evidence="5">Belongs to the RNase HII family.</text>
</comment>
<dbReference type="SUPFAM" id="SSF53098">
    <property type="entry name" value="Ribonuclease H-like"/>
    <property type="match status" value="1"/>
</dbReference>
<evidence type="ECO:0000313" key="16">
    <source>
        <dbReference type="EMBL" id="CAB5066077.1"/>
    </source>
</evidence>
<comment type="cofactor">
    <cofactor evidence="2">
        <name>Mn(2+)</name>
        <dbReference type="ChEBI" id="CHEBI:29035"/>
    </cofactor>
</comment>
<comment type="subcellular location">
    <subcellularLocation>
        <location evidence="4">Cytoplasm</location>
    </subcellularLocation>
</comment>
<keyword evidence="13" id="KW-0464">Manganese</keyword>
<evidence type="ECO:0000256" key="4">
    <source>
        <dbReference type="ARBA" id="ARBA00004496"/>
    </source>
</evidence>
<organism evidence="16">
    <name type="scientific">freshwater metagenome</name>
    <dbReference type="NCBI Taxonomy" id="449393"/>
    <lineage>
        <taxon>unclassified sequences</taxon>
        <taxon>metagenomes</taxon>
        <taxon>ecological metagenomes</taxon>
    </lineage>
</organism>
<evidence type="ECO:0000256" key="1">
    <source>
        <dbReference type="ARBA" id="ARBA00000077"/>
    </source>
</evidence>
<evidence type="ECO:0000256" key="9">
    <source>
        <dbReference type="ARBA" id="ARBA00022722"/>
    </source>
</evidence>
<evidence type="ECO:0000259" key="14">
    <source>
        <dbReference type="PROSITE" id="PS51975"/>
    </source>
</evidence>
<keyword evidence="9" id="KW-0540">Nuclease</keyword>
<protein>
    <recommendedName>
        <fullName evidence="7">Ribonuclease HII</fullName>
        <ecNumber evidence="6">3.1.26.4</ecNumber>
    </recommendedName>
</protein>